<comment type="caution">
    <text evidence="1">The sequence shown here is derived from an EMBL/GenBank/DDBJ whole genome shotgun (WGS) entry which is preliminary data.</text>
</comment>
<keyword evidence="2" id="KW-1185">Reference proteome</keyword>
<organism evidence="1 2">
    <name type="scientific">Phytophthora aleatoria</name>
    <dbReference type="NCBI Taxonomy" id="2496075"/>
    <lineage>
        <taxon>Eukaryota</taxon>
        <taxon>Sar</taxon>
        <taxon>Stramenopiles</taxon>
        <taxon>Oomycota</taxon>
        <taxon>Peronosporomycetes</taxon>
        <taxon>Peronosporales</taxon>
        <taxon>Peronosporaceae</taxon>
        <taxon>Phytophthora</taxon>
    </lineage>
</organism>
<protein>
    <recommendedName>
        <fullName evidence="3">DDE-1 domain-containing protein</fullName>
    </recommendedName>
</protein>
<dbReference type="AlphaFoldDB" id="A0A8J5MJ22"/>
<evidence type="ECO:0008006" key="3">
    <source>
        <dbReference type="Google" id="ProtNLM"/>
    </source>
</evidence>
<evidence type="ECO:0000313" key="2">
    <source>
        <dbReference type="Proteomes" id="UP000709295"/>
    </source>
</evidence>
<gene>
    <name evidence="1" type="ORF">JG688_00000889</name>
</gene>
<proteinExistence type="predicted"/>
<accession>A0A8J5MJ22</accession>
<evidence type="ECO:0000313" key="1">
    <source>
        <dbReference type="EMBL" id="KAG6976877.1"/>
    </source>
</evidence>
<dbReference type="EMBL" id="JAENGY010000018">
    <property type="protein sequence ID" value="KAG6976877.1"/>
    <property type="molecule type" value="Genomic_DNA"/>
</dbReference>
<sequence length="125" mass="14177">MDAVSWEFYVNKLLKYEIEGPTGLLLDSFDCHASEAGQRVVAEGVNPGNVEQKCISYIYMRTNRIRQAFRETLRPFLHLLHSVEKHIKNVKSESCRNTPSKAFNWPSSASPITNFSQIGFPVTSV</sequence>
<reference evidence="1" key="1">
    <citation type="submission" date="2021-01" db="EMBL/GenBank/DDBJ databases">
        <title>Phytophthora aleatoria, a newly-described species from Pinus radiata is distinct from Phytophthora cactorum isolates based on comparative genomics.</title>
        <authorList>
            <person name="Mcdougal R."/>
            <person name="Panda P."/>
            <person name="Williams N."/>
            <person name="Studholme D.J."/>
        </authorList>
    </citation>
    <scope>NUCLEOTIDE SEQUENCE</scope>
    <source>
        <strain evidence="1">NZFS 4037</strain>
    </source>
</reference>
<name>A0A8J5MJ22_9STRA</name>
<dbReference type="Proteomes" id="UP000709295">
    <property type="component" value="Unassembled WGS sequence"/>
</dbReference>